<comment type="caution">
    <text evidence="9">The sequence shown here is derived from an EMBL/GenBank/DDBJ whole genome shotgun (WGS) entry which is preliminary data.</text>
</comment>
<comment type="similarity">
    <text evidence="7">Belongs to the binding-protein-dependent transport system permease family.</text>
</comment>
<dbReference type="Gene3D" id="1.10.3720.10">
    <property type="entry name" value="MetI-like"/>
    <property type="match status" value="1"/>
</dbReference>
<keyword evidence="4 7" id="KW-0812">Transmembrane</keyword>
<evidence type="ECO:0000259" key="8">
    <source>
        <dbReference type="PROSITE" id="PS50928"/>
    </source>
</evidence>
<sequence length="262" mass="28222">MSFSEIRLSSSGFELGDVGTRNYEALLASTAWRDALTFTVSYTVLSVLIELVLGVLVALVLERLTKARGWMMALLLIPWSMITVVSAQLWSYLYNSAYGALSWLVGLVTDEPPIILGTPVSAFSAILVADVWKTTPFVAIIVLAGLVTIDRSVYEAAEMDGAGAWTTFWRITLPLLRSTLAIAVLFRVLQAFGVFDLPFVLTGGGPGTSTQPLAMLGWKVMFQNLNMGAGAAVAASTALIVFVVCLLCLKAFRSQVAEEDAK</sequence>
<keyword evidence="2 7" id="KW-0813">Transport</keyword>
<reference evidence="10" key="1">
    <citation type="journal article" date="2019" name="Int. J. Syst. Evol. Microbiol.">
        <title>The Global Catalogue of Microorganisms (GCM) 10K type strain sequencing project: providing services to taxonomists for standard genome sequencing and annotation.</title>
        <authorList>
            <consortium name="The Broad Institute Genomics Platform"/>
            <consortium name="The Broad Institute Genome Sequencing Center for Infectious Disease"/>
            <person name="Wu L."/>
            <person name="Ma J."/>
        </authorList>
    </citation>
    <scope>NUCLEOTIDE SEQUENCE [LARGE SCALE GENOMIC DNA]</scope>
    <source>
        <strain evidence="10">JCM 4866</strain>
    </source>
</reference>
<dbReference type="PANTHER" id="PTHR43005">
    <property type="entry name" value="BLR7065 PROTEIN"/>
    <property type="match status" value="1"/>
</dbReference>
<feature type="transmembrane region" description="Helical" evidence="7">
    <location>
        <begin position="40"/>
        <end position="61"/>
    </location>
</feature>
<dbReference type="CDD" id="cd06261">
    <property type="entry name" value="TM_PBP2"/>
    <property type="match status" value="1"/>
</dbReference>
<feature type="transmembrane region" description="Helical" evidence="7">
    <location>
        <begin position="225"/>
        <end position="249"/>
    </location>
</feature>
<evidence type="ECO:0000256" key="6">
    <source>
        <dbReference type="ARBA" id="ARBA00023136"/>
    </source>
</evidence>
<name>A0ABQ2XG32_9ACTN</name>
<dbReference type="SUPFAM" id="SSF161098">
    <property type="entry name" value="MetI-like"/>
    <property type="match status" value="1"/>
</dbReference>
<keyword evidence="10" id="KW-1185">Reference proteome</keyword>
<dbReference type="Pfam" id="PF00528">
    <property type="entry name" value="BPD_transp_1"/>
    <property type="match status" value="1"/>
</dbReference>
<evidence type="ECO:0000256" key="1">
    <source>
        <dbReference type="ARBA" id="ARBA00004651"/>
    </source>
</evidence>
<evidence type="ECO:0000256" key="2">
    <source>
        <dbReference type="ARBA" id="ARBA00022448"/>
    </source>
</evidence>
<gene>
    <name evidence="9" type="ORF">GCM10010383_51450</name>
</gene>
<keyword evidence="6 7" id="KW-0472">Membrane</keyword>
<feature type="domain" description="ABC transmembrane type-1" evidence="8">
    <location>
        <begin position="36"/>
        <end position="250"/>
    </location>
</feature>
<organism evidence="9 10">
    <name type="scientific">Streptomyces lomondensis</name>
    <dbReference type="NCBI Taxonomy" id="68229"/>
    <lineage>
        <taxon>Bacteria</taxon>
        <taxon>Bacillati</taxon>
        <taxon>Actinomycetota</taxon>
        <taxon>Actinomycetes</taxon>
        <taxon>Kitasatosporales</taxon>
        <taxon>Streptomycetaceae</taxon>
        <taxon>Streptomyces</taxon>
    </lineage>
</organism>
<evidence type="ECO:0000256" key="5">
    <source>
        <dbReference type="ARBA" id="ARBA00022989"/>
    </source>
</evidence>
<dbReference type="PROSITE" id="PS50928">
    <property type="entry name" value="ABC_TM1"/>
    <property type="match status" value="1"/>
</dbReference>
<dbReference type="Proteomes" id="UP000617743">
    <property type="component" value="Unassembled WGS sequence"/>
</dbReference>
<proteinExistence type="inferred from homology"/>
<protein>
    <recommendedName>
        <fullName evidence="8">ABC transmembrane type-1 domain-containing protein</fullName>
    </recommendedName>
</protein>
<evidence type="ECO:0000313" key="10">
    <source>
        <dbReference type="Proteomes" id="UP000617743"/>
    </source>
</evidence>
<evidence type="ECO:0000313" key="9">
    <source>
        <dbReference type="EMBL" id="GGX15193.1"/>
    </source>
</evidence>
<dbReference type="PANTHER" id="PTHR43005:SF1">
    <property type="entry name" value="SPERMIDINE_PUTRESCINE TRANSPORT SYSTEM PERMEASE PROTEIN"/>
    <property type="match status" value="1"/>
</dbReference>
<dbReference type="RefSeq" id="WP_229906581.1">
    <property type="nucleotide sequence ID" value="NZ_BMWC01000008.1"/>
</dbReference>
<dbReference type="InterPro" id="IPR035906">
    <property type="entry name" value="MetI-like_sf"/>
</dbReference>
<evidence type="ECO:0000256" key="3">
    <source>
        <dbReference type="ARBA" id="ARBA00022475"/>
    </source>
</evidence>
<keyword evidence="3" id="KW-1003">Cell membrane</keyword>
<comment type="subcellular location">
    <subcellularLocation>
        <location evidence="1 7">Cell membrane</location>
        <topology evidence="1 7">Multi-pass membrane protein</topology>
    </subcellularLocation>
</comment>
<dbReference type="EMBL" id="BMWC01000008">
    <property type="protein sequence ID" value="GGX15193.1"/>
    <property type="molecule type" value="Genomic_DNA"/>
</dbReference>
<dbReference type="InterPro" id="IPR000515">
    <property type="entry name" value="MetI-like"/>
</dbReference>
<keyword evidence="5 7" id="KW-1133">Transmembrane helix</keyword>
<feature type="transmembrane region" description="Helical" evidence="7">
    <location>
        <begin position="73"/>
        <end position="94"/>
    </location>
</feature>
<evidence type="ECO:0000256" key="4">
    <source>
        <dbReference type="ARBA" id="ARBA00022692"/>
    </source>
</evidence>
<evidence type="ECO:0000256" key="7">
    <source>
        <dbReference type="RuleBase" id="RU363032"/>
    </source>
</evidence>
<accession>A0ABQ2XG32</accession>